<keyword evidence="3" id="KW-1185">Reference proteome</keyword>
<comment type="caution">
    <text evidence="2">The sequence shown here is derived from an EMBL/GenBank/DDBJ whole genome shotgun (WGS) entry which is preliminary data.</text>
</comment>
<feature type="region of interest" description="Disordered" evidence="1">
    <location>
        <begin position="153"/>
        <end position="173"/>
    </location>
</feature>
<organism evidence="2 3">
    <name type="scientific">Symbiodinium necroappetens</name>
    <dbReference type="NCBI Taxonomy" id="1628268"/>
    <lineage>
        <taxon>Eukaryota</taxon>
        <taxon>Sar</taxon>
        <taxon>Alveolata</taxon>
        <taxon>Dinophyceae</taxon>
        <taxon>Suessiales</taxon>
        <taxon>Symbiodiniaceae</taxon>
        <taxon>Symbiodinium</taxon>
    </lineage>
</organism>
<feature type="region of interest" description="Disordered" evidence="1">
    <location>
        <begin position="832"/>
        <end position="851"/>
    </location>
</feature>
<dbReference type="OrthoDB" id="415869at2759"/>
<feature type="compositionally biased region" description="Polar residues" evidence="1">
    <location>
        <begin position="153"/>
        <end position="162"/>
    </location>
</feature>
<sequence length="851" mass="92055">MKGASKGHGPQPVQQRRLISTKRVHGQVLDWHGNFGWIQALQPVEHPEAHRNQGRIYMAGEDVQEDLSGVGADVTFFLRLRLMATLHRFLPFCNHTWSSTGTGILSGAFIRYQDANGLGAMNVRPAPNTSRLTAPPTHKGGYGRATGGAGRLQWNTSANQPKAKTPRLTPKGYGGGYAPLTRGTVEPHDKVLERVHTALHKSVNKATKKIADQEKDWDQVELCKRIVRYLYKGAQAPELLTLHWHQAAEQFVDTAMQGFTAACGDKPWFFEMDLTSAFGMAFWEIHSGSGQRAQWSEVEAVLNSKYEQLMDLCLLEKAMWDSAGGLIPDQEPVRNKLYKALKTSHEIAFKEATEAPRMGDLQRVELFTRAWVDTAMNKSYSVLEQAEGNLMNADSVVQLFQELLAPFGEEHPFSCIPAVLTQSIGRPPKDWDFLQETVRQFFLLWNNPDNGADAGYGQRRTFKRPYDAFSSPGRPTKGKGRGLQAASRSIRTGEVHAGPDMAAPPLLAIDAFCTHAADAKAKAPLRHVLIRDLAKVAAALKQPLATKEAAALLQAFDGEPGAAELCAKQMHLKLLRRLAKASSTAEISKAMQGAVLDLDAELRQQRPGVPGCSGVIALFVGCCLYVVVAGSCVGNIWGKGLIELAFAPAVSEIGKDGVLRKSSKESPEQKRAKALLRLKARNPHQQIGGSVSLPGGRRPGSEAVAARGAAAIRASAAVAMGKGETALSAEAGLPSDAAPCQDLLTEVVDLRAGDHTSILLGSSGLANSGLTPQDIGTLAEACEDATKASMTIAELAKERLKEAVKGEANWVQQEKAKASEVTCLAVKLDWEPAGRDTDEPDAKRLRSSHDA</sequence>
<dbReference type="AlphaFoldDB" id="A0A812YMM9"/>
<gene>
    <name evidence="2" type="ORF">SNEC2469_LOCUS23152</name>
</gene>
<evidence type="ECO:0000313" key="3">
    <source>
        <dbReference type="Proteomes" id="UP000601435"/>
    </source>
</evidence>
<evidence type="ECO:0000256" key="1">
    <source>
        <dbReference type="SAM" id="MobiDB-lite"/>
    </source>
</evidence>
<proteinExistence type="predicted"/>
<name>A0A812YMM9_9DINO</name>
<reference evidence="2" key="1">
    <citation type="submission" date="2021-02" db="EMBL/GenBank/DDBJ databases">
        <authorList>
            <person name="Dougan E. K."/>
            <person name="Rhodes N."/>
            <person name="Thang M."/>
            <person name="Chan C."/>
        </authorList>
    </citation>
    <scope>NUCLEOTIDE SEQUENCE</scope>
</reference>
<evidence type="ECO:0000313" key="2">
    <source>
        <dbReference type="EMBL" id="CAE7788562.1"/>
    </source>
</evidence>
<dbReference type="EMBL" id="CAJNJA010042919">
    <property type="protein sequence ID" value="CAE7788562.1"/>
    <property type="molecule type" value="Genomic_DNA"/>
</dbReference>
<protein>
    <submittedName>
        <fullName evidence="2">Uncharacterized protein</fullName>
    </submittedName>
</protein>
<dbReference type="Gene3D" id="3.60.40.10">
    <property type="entry name" value="PPM-type phosphatase domain"/>
    <property type="match status" value="1"/>
</dbReference>
<accession>A0A812YMM9</accession>
<dbReference type="InterPro" id="IPR036457">
    <property type="entry name" value="PPM-type-like_dom_sf"/>
</dbReference>
<dbReference type="Proteomes" id="UP000601435">
    <property type="component" value="Unassembled WGS sequence"/>
</dbReference>